<evidence type="ECO:0008006" key="4">
    <source>
        <dbReference type="Google" id="ProtNLM"/>
    </source>
</evidence>
<dbReference type="OrthoDB" id="1028014at2759"/>
<feature type="region of interest" description="Disordered" evidence="1">
    <location>
        <begin position="1"/>
        <end position="164"/>
    </location>
</feature>
<dbReference type="PANTHER" id="PTHR34776:SF1">
    <property type="entry name" value="F17F16.3 PROTEIN"/>
    <property type="match status" value="1"/>
</dbReference>
<dbReference type="Proteomes" id="UP000176998">
    <property type="component" value="Unassembled WGS sequence"/>
</dbReference>
<feature type="compositionally biased region" description="Polar residues" evidence="1">
    <location>
        <begin position="132"/>
        <end position="142"/>
    </location>
</feature>
<feature type="compositionally biased region" description="Basic and acidic residues" evidence="1">
    <location>
        <begin position="155"/>
        <end position="164"/>
    </location>
</feature>
<evidence type="ECO:0000313" key="3">
    <source>
        <dbReference type="Proteomes" id="UP000176998"/>
    </source>
</evidence>
<evidence type="ECO:0000313" key="2">
    <source>
        <dbReference type="EMBL" id="OHE94087.1"/>
    </source>
</evidence>
<feature type="compositionally biased region" description="Basic and acidic residues" evidence="1">
    <location>
        <begin position="27"/>
        <end position="53"/>
    </location>
</feature>
<organism evidence="2 3">
    <name type="scientific">Colletotrichum orchidophilum</name>
    <dbReference type="NCBI Taxonomy" id="1209926"/>
    <lineage>
        <taxon>Eukaryota</taxon>
        <taxon>Fungi</taxon>
        <taxon>Dikarya</taxon>
        <taxon>Ascomycota</taxon>
        <taxon>Pezizomycotina</taxon>
        <taxon>Sordariomycetes</taxon>
        <taxon>Hypocreomycetidae</taxon>
        <taxon>Glomerellales</taxon>
        <taxon>Glomerellaceae</taxon>
        <taxon>Colletotrichum</taxon>
    </lineage>
</organism>
<dbReference type="AlphaFoldDB" id="A0A1G4AY72"/>
<evidence type="ECO:0000256" key="1">
    <source>
        <dbReference type="SAM" id="MobiDB-lite"/>
    </source>
</evidence>
<sequence>MVTTRTRSRANSAADANGQADSSTTAGEKRGIEKDGANGSPDAKRAKKSDDAPVRQTTIDEAFSKEDDTEVEEAKQKAEAKQVPADTDMKDGEEEEAPNDLTEPNEPSKEEEAAMTEKIEEVEKAEQEQNKTQEPAATTTTKVKPEAGAAADGETAEKTGEKDKVPSTILEKGIIYFFFRARVNTDQAEEVDDIARSYMILRPIATDSALGDGPIGDAGNTRLLALPKKVFPETGRDKFMVFVEKAGASFAELKEQFLSGADNQTKAGVSHAPAATPAGEGVYIITTTGRDSHLAYMLTLPSDLGEVQKELGLKEKGSFILSTKNPYKKGPANASLDQTPDFPDRYVMRDQQDSFIGMGNEKIANCVVFSIKDDFRDLRWTNTKPEHLDYPNAQFLLIGESSGIKNAVEPKSKDVKAGKEDPEDVLQEIEDEDAKRMEHLSGDDSASIFADLQARAKDYPKLQTTF</sequence>
<comment type="caution">
    <text evidence="2">The sequence shown here is derived from an EMBL/GenBank/DDBJ whole genome shotgun (WGS) entry which is preliminary data.</text>
</comment>
<gene>
    <name evidence="2" type="ORF">CORC01_10662</name>
</gene>
<reference evidence="2 3" key="1">
    <citation type="submission" date="2016-09" db="EMBL/GenBank/DDBJ databases">
        <authorList>
            <person name="Capua I."/>
            <person name="De Benedictis P."/>
            <person name="Joannis T."/>
            <person name="Lombin L.H."/>
            <person name="Cattoli G."/>
        </authorList>
    </citation>
    <scope>NUCLEOTIDE SEQUENCE [LARGE SCALE GENOMIC DNA]</scope>
    <source>
        <strain evidence="2 3">IMI 309357</strain>
    </source>
</reference>
<feature type="compositionally biased region" description="Basic and acidic residues" evidence="1">
    <location>
        <begin position="62"/>
        <end position="80"/>
    </location>
</feature>
<dbReference type="EMBL" id="MJBS01000107">
    <property type="protein sequence ID" value="OHE94087.1"/>
    <property type="molecule type" value="Genomic_DNA"/>
</dbReference>
<accession>A0A1G4AY72</accession>
<protein>
    <recommendedName>
        <fullName evidence="4">BTB domain transcription factor</fullName>
    </recommendedName>
</protein>
<dbReference type="GeneID" id="34563799"/>
<feature type="compositionally biased region" description="Basic and acidic residues" evidence="1">
    <location>
        <begin position="106"/>
        <end position="131"/>
    </location>
</feature>
<dbReference type="PANTHER" id="PTHR34776">
    <property type="entry name" value="F17F16.3 PROTEIN"/>
    <property type="match status" value="1"/>
</dbReference>
<feature type="compositionally biased region" description="Polar residues" evidence="1">
    <location>
        <begin position="1"/>
        <end position="11"/>
    </location>
</feature>
<dbReference type="RefSeq" id="XP_022471251.1">
    <property type="nucleotide sequence ID" value="XM_022622289.1"/>
</dbReference>
<proteinExistence type="predicted"/>
<keyword evidence="3" id="KW-1185">Reference proteome</keyword>
<dbReference type="STRING" id="1209926.A0A1G4AY72"/>
<name>A0A1G4AY72_9PEZI</name>